<protein>
    <submittedName>
        <fullName evidence="2">Jg2048 protein</fullName>
    </submittedName>
</protein>
<evidence type="ECO:0000313" key="2">
    <source>
        <dbReference type="EMBL" id="CAH2226322.1"/>
    </source>
</evidence>
<feature type="region of interest" description="Disordered" evidence="1">
    <location>
        <begin position="54"/>
        <end position="101"/>
    </location>
</feature>
<dbReference type="EMBL" id="CAKXAJ010021097">
    <property type="protein sequence ID" value="CAH2226322.1"/>
    <property type="molecule type" value="Genomic_DNA"/>
</dbReference>
<comment type="caution">
    <text evidence="2">The sequence shown here is derived from an EMBL/GenBank/DDBJ whole genome shotgun (WGS) entry which is preliminary data.</text>
</comment>
<organism evidence="2 3">
    <name type="scientific">Pararge aegeria aegeria</name>
    <dbReference type="NCBI Taxonomy" id="348720"/>
    <lineage>
        <taxon>Eukaryota</taxon>
        <taxon>Metazoa</taxon>
        <taxon>Ecdysozoa</taxon>
        <taxon>Arthropoda</taxon>
        <taxon>Hexapoda</taxon>
        <taxon>Insecta</taxon>
        <taxon>Pterygota</taxon>
        <taxon>Neoptera</taxon>
        <taxon>Endopterygota</taxon>
        <taxon>Lepidoptera</taxon>
        <taxon>Glossata</taxon>
        <taxon>Ditrysia</taxon>
        <taxon>Papilionoidea</taxon>
        <taxon>Nymphalidae</taxon>
        <taxon>Satyrinae</taxon>
        <taxon>Satyrini</taxon>
        <taxon>Parargina</taxon>
        <taxon>Pararge</taxon>
    </lineage>
</organism>
<dbReference type="AlphaFoldDB" id="A0A8S4QVR3"/>
<keyword evidence="3" id="KW-1185">Reference proteome</keyword>
<feature type="region of interest" description="Disordered" evidence="1">
    <location>
        <begin position="1"/>
        <end position="42"/>
    </location>
</feature>
<dbReference type="Proteomes" id="UP000838756">
    <property type="component" value="Unassembled WGS sequence"/>
</dbReference>
<sequence length="101" mass="10821">MKSYLCSQQQQQQSSGSATPGSEASPPGGVGSDPPANPRGNLHCMMHEMQRTLARRRAHLAHLDKSEESSTESSASSTPMKSWERSATLPHRMPAACNGNS</sequence>
<feature type="non-terminal residue" evidence="2">
    <location>
        <position position="1"/>
    </location>
</feature>
<proteinExistence type="predicted"/>
<evidence type="ECO:0000256" key="1">
    <source>
        <dbReference type="SAM" id="MobiDB-lite"/>
    </source>
</evidence>
<accession>A0A8S4QVR3</accession>
<evidence type="ECO:0000313" key="3">
    <source>
        <dbReference type="Proteomes" id="UP000838756"/>
    </source>
</evidence>
<reference evidence="2" key="1">
    <citation type="submission" date="2022-03" db="EMBL/GenBank/DDBJ databases">
        <authorList>
            <person name="Lindestad O."/>
        </authorList>
    </citation>
    <scope>NUCLEOTIDE SEQUENCE</scope>
</reference>
<name>A0A8S4QVR3_9NEOP</name>
<gene>
    <name evidence="2" type="primary">jg2048</name>
    <name evidence="2" type="ORF">PAEG_LOCUS7042</name>
</gene>